<dbReference type="SUPFAM" id="SSF52047">
    <property type="entry name" value="RNI-like"/>
    <property type="match status" value="1"/>
</dbReference>
<proteinExistence type="predicted"/>
<evidence type="ECO:0000313" key="1">
    <source>
        <dbReference type="EMBL" id="CDS06443.1"/>
    </source>
</evidence>
<dbReference type="EMBL" id="LK023320">
    <property type="protein sequence ID" value="CDS06443.1"/>
    <property type="molecule type" value="Genomic_DNA"/>
</dbReference>
<sequence length="355" mass="40760">MSRSALHDLCIQPTLIASTEKYKQLVHDSTAELVQPIQCILSALDRRSMGLSKCGSYDAALRDADIMQQFSPSSAMGYLRAVNIYSEQGKQQQVIDICNKAMHMVDTKDPDYTNLQQAKVDAEQRQNIRIDFIMQLPVEVVFTALIPMLMKENTLKASKPCKYLHVSNQWRDRILQCFGDLQFHIDNEYSVSSQRCLQLFQLAQYVKTLNISSYTKGTWLPDLFRDHHFSSLRKIYIERMKRGVRVHLLSALKLVSNTLTHLDLGLAKEPKLSLARILLTCPNMVWLRMEFPSDIDLSQVPAMTKLETLIIVNEETITSDQIMNIYQRFPSLNRLELGACSDLNQHLLYQIIAYP</sequence>
<accession>A0A077WHE3</accession>
<name>A0A077WHE3_9FUNG</name>
<dbReference type="InterPro" id="IPR011990">
    <property type="entry name" value="TPR-like_helical_dom_sf"/>
</dbReference>
<protein>
    <recommendedName>
        <fullName evidence="2">F-box domain-containing protein</fullName>
    </recommendedName>
</protein>
<dbReference type="Gene3D" id="3.80.10.10">
    <property type="entry name" value="Ribonuclease Inhibitor"/>
    <property type="match status" value="1"/>
</dbReference>
<dbReference type="SUPFAM" id="SSF48452">
    <property type="entry name" value="TPR-like"/>
    <property type="match status" value="1"/>
</dbReference>
<dbReference type="AlphaFoldDB" id="A0A077WHE3"/>
<dbReference type="OrthoDB" id="2236134at2759"/>
<dbReference type="Gene3D" id="1.25.40.10">
    <property type="entry name" value="Tetratricopeptide repeat domain"/>
    <property type="match status" value="1"/>
</dbReference>
<evidence type="ECO:0008006" key="2">
    <source>
        <dbReference type="Google" id="ProtNLM"/>
    </source>
</evidence>
<organism evidence="1">
    <name type="scientific">Lichtheimia ramosa</name>
    <dbReference type="NCBI Taxonomy" id="688394"/>
    <lineage>
        <taxon>Eukaryota</taxon>
        <taxon>Fungi</taxon>
        <taxon>Fungi incertae sedis</taxon>
        <taxon>Mucoromycota</taxon>
        <taxon>Mucoromycotina</taxon>
        <taxon>Mucoromycetes</taxon>
        <taxon>Mucorales</taxon>
        <taxon>Lichtheimiaceae</taxon>
        <taxon>Lichtheimia</taxon>
    </lineage>
</organism>
<gene>
    <name evidence="1" type="ORF">LRAMOSA08971</name>
</gene>
<reference evidence="1" key="1">
    <citation type="journal article" date="2014" name="Genome Announc.">
        <title>De novo whole-genome sequence and genome annotation of Lichtheimia ramosa.</title>
        <authorList>
            <person name="Linde J."/>
            <person name="Schwartze V."/>
            <person name="Binder U."/>
            <person name="Lass-Florl C."/>
            <person name="Voigt K."/>
            <person name="Horn F."/>
        </authorList>
    </citation>
    <scope>NUCLEOTIDE SEQUENCE</scope>
    <source>
        <strain evidence="1">JMRC FSU:6197</strain>
    </source>
</reference>
<dbReference type="InterPro" id="IPR032675">
    <property type="entry name" value="LRR_dom_sf"/>
</dbReference>